<dbReference type="EC" id="2.4.1.-" evidence="10"/>
<gene>
    <name evidence="14" type="ORF">M3I41_08335</name>
</gene>
<protein>
    <recommendedName>
        <fullName evidence="9 10">Polyprenol-phosphate-mannose--protein mannosyltransferase</fullName>
        <ecNumber evidence="10">2.4.1.-</ecNumber>
    </recommendedName>
</protein>
<comment type="function">
    <text evidence="10">Protein O-mannosyltransferase that catalyzes the transfer of a single mannose residue from a polyprenol phospho-mannosyl lipidic donor to the hydroxyl group of selected serine and threonine residues in acceptor proteins.</text>
</comment>
<dbReference type="KEGG" id="agh:M3I41_08335"/>
<evidence type="ECO:0000256" key="3">
    <source>
        <dbReference type="ARBA" id="ARBA00007222"/>
    </source>
</evidence>
<dbReference type="PANTHER" id="PTHR10050:SF46">
    <property type="entry name" value="PROTEIN O-MANNOSYL-TRANSFERASE 2"/>
    <property type="match status" value="1"/>
</dbReference>
<reference evidence="14" key="1">
    <citation type="submission" date="2022-05" db="EMBL/GenBank/DDBJ databases">
        <title>Using nanopore sequencing to obtain complete genomes from saliva samples.</title>
        <authorList>
            <person name="Baker J.L."/>
        </authorList>
    </citation>
    <scope>NUCLEOTIDE SEQUENCE</scope>
    <source>
        <strain evidence="14">JCVI-JB-Ag32</strain>
    </source>
</reference>
<keyword evidence="5 10" id="KW-0808">Transferase</keyword>
<dbReference type="InterPro" id="IPR003342">
    <property type="entry name" value="ArnT-like_N"/>
</dbReference>
<keyword evidence="6 10" id="KW-0812">Transmembrane</keyword>
<feature type="transmembrane region" description="Helical" evidence="10">
    <location>
        <begin position="547"/>
        <end position="565"/>
    </location>
</feature>
<organism evidence="14 15">
    <name type="scientific">Actinomyces graevenitzii</name>
    <dbReference type="NCBI Taxonomy" id="55565"/>
    <lineage>
        <taxon>Bacteria</taxon>
        <taxon>Bacillati</taxon>
        <taxon>Actinomycetota</taxon>
        <taxon>Actinomycetes</taxon>
        <taxon>Actinomycetales</taxon>
        <taxon>Actinomycetaceae</taxon>
        <taxon>Actinomyces</taxon>
    </lineage>
</organism>
<dbReference type="GO" id="GO:0004169">
    <property type="term" value="F:dolichyl-phosphate-mannose-protein mannosyltransferase activity"/>
    <property type="evidence" value="ECO:0007669"/>
    <property type="project" value="UniProtKB-UniRule"/>
</dbReference>
<dbReference type="GO" id="GO:0005886">
    <property type="term" value="C:plasma membrane"/>
    <property type="evidence" value="ECO:0007669"/>
    <property type="project" value="UniProtKB-SubCell"/>
</dbReference>
<feature type="compositionally biased region" description="Low complexity" evidence="11">
    <location>
        <begin position="77"/>
        <end position="122"/>
    </location>
</feature>
<evidence type="ECO:0000256" key="7">
    <source>
        <dbReference type="ARBA" id="ARBA00022989"/>
    </source>
</evidence>
<evidence type="ECO:0000313" key="14">
    <source>
        <dbReference type="EMBL" id="UQF79572.1"/>
    </source>
</evidence>
<dbReference type="EMBL" id="CP097095">
    <property type="protein sequence ID" value="UQF79572.1"/>
    <property type="molecule type" value="Genomic_DNA"/>
</dbReference>
<feature type="region of interest" description="Disordered" evidence="11">
    <location>
        <begin position="1"/>
        <end position="130"/>
    </location>
</feature>
<evidence type="ECO:0000256" key="9">
    <source>
        <dbReference type="ARBA" id="ARBA00093617"/>
    </source>
</evidence>
<feature type="transmembrane region" description="Helical" evidence="10">
    <location>
        <begin position="678"/>
        <end position="700"/>
    </location>
</feature>
<evidence type="ECO:0000259" key="13">
    <source>
        <dbReference type="Pfam" id="PF16192"/>
    </source>
</evidence>
<comment type="pathway">
    <text evidence="2 10">Protein modification; protein glycosylation.</text>
</comment>
<dbReference type="Proteomes" id="UP000830236">
    <property type="component" value="Chromosome"/>
</dbReference>
<feature type="domain" description="Protein O-mannosyl-transferase C-terminal four TM" evidence="13">
    <location>
        <begin position="454"/>
        <end position="582"/>
    </location>
</feature>
<evidence type="ECO:0000256" key="1">
    <source>
        <dbReference type="ARBA" id="ARBA00004127"/>
    </source>
</evidence>
<feature type="transmembrane region" description="Helical" evidence="10">
    <location>
        <begin position="355"/>
        <end position="381"/>
    </location>
</feature>
<feature type="transmembrane region" description="Helical" evidence="10">
    <location>
        <begin position="249"/>
        <end position="271"/>
    </location>
</feature>
<evidence type="ECO:0000256" key="2">
    <source>
        <dbReference type="ARBA" id="ARBA00004922"/>
    </source>
</evidence>
<feature type="transmembrane region" description="Helical" evidence="10">
    <location>
        <begin position="301"/>
        <end position="318"/>
    </location>
</feature>
<feature type="transmembrane region" description="Helical" evidence="10">
    <location>
        <begin position="524"/>
        <end position="541"/>
    </location>
</feature>
<feature type="domain" description="ArnT-like N-terminal" evidence="12">
    <location>
        <begin position="228"/>
        <end position="382"/>
    </location>
</feature>
<evidence type="ECO:0000313" key="15">
    <source>
        <dbReference type="Proteomes" id="UP000830236"/>
    </source>
</evidence>
<evidence type="ECO:0000256" key="10">
    <source>
        <dbReference type="RuleBase" id="RU367007"/>
    </source>
</evidence>
<dbReference type="InterPro" id="IPR032421">
    <property type="entry name" value="PMT_4TMC"/>
</dbReference>
<comment type="subcellular location">
    <subcellularLocation>
        <location evidence="10">Cell membrane</location>
    </subcellularLocation>
    <subcellularLocation>
        <location evidence="1">Endomembrane system</location>
        <topology evidence="1">Multi-pass membrane protein</topology>
    </subcellularLocation>
</comment>
<dbReference type="GO" id="GO:0012505">
    <property type="term" value="C:endomembrane system"/>
    <property type="evidence" value="ECO:0007669"/>
    <property type="project" value="UniProtKB-SubCell"/>
</dbReference>
<feature type="transmembrane region" description="Helical" evidence="10">
    <location>
        <begin position="572"/>
        <end position="593"/>
    </location>
</feature>
<dbReference type="PANTHER" id="PTHR10050">
    <property type="entry name" value="DOLICHYL-PHOSPHATE-MANNOSE--PROTEIN MANNOSYLTRANSFERASE"/>
    <property type="match status" value="1"/>
</dbReference>
<evidence type="ECO:0000256" key="8">
    <source>
        <dbReference type="ARBA" id="ARBA00023136"/>
    </source>
</evidence>
<dbReference type="AlphaFoldDB" id="A0A9E7AQU8"/>
<keyword evidence="4 10" id="KW-0328">Glycosyltransferase</keyword>
<feature type="compositionally biased region" description="Low complexity" evidence="11">
    <location>
        <begin position="44"/>
        <end position="61"/>
    </location>
</feature>
<name>A0A9E7AQU8_9ACTO</name>
<evidence type="ECO:0000256" key="11">
    <source>
        <dbReference type="SAM" id="MobiDB-lite"/>
    </source>
</evidence>
<feature type="transmembrane region" description="Helical" evidence="10">
    <location>
        <begin position="407"/>
        <end position="426"/>
    </location>
</feature>
<keyword evidence="7 10" id="KW-1133">Transmembrane helix</keyword>
<sequence length="723" mass="77054">MNDQPTTPSPDADAYSDPEDDVTPVRGTRFPITLSEPNSRQDSAAKPSGSGAKSSGPGAKPDAAAQQGGVAPSGATASSQVGSQAPSGAAAPATAGTTQGPASSQGAQAGDQAASSQAGTAAPVLESAQPRTREQLRAVLGLPSRLPSRVVTRNGWIATVVTTLIAAFTRLWNLGSPHEIMFDETYYVKDAYSIWHLGYEGTWAQNANASFVRGNFSTLSPEASFVVHPPLGKWLIATGMELTGPASSWGWRLAVALAGIATVFLLCRLVWRLFPSPLLVGLAGLFLAIDGVGITESRIGLLDGFIGLFALAAVYCIVRDRQSQRERIARLLEGTAAGALAPKAGWRPWMISAGVLLGCACSVKWSGLYLLATIGIMTVIWDGTALRAVKAKVWKLETLVSRGWGNFMRLVPVAGVTYLLSWFGWFMNPSAYKHGWAAAERAAGRGSWLPDSIADFIEYHRAIYKFHVGLSTPHSYMAKPSGWLLQMRPTSFYWQSNDTLGADAYQCDTRNCVRAITSIGNIPIWWAAFVAVFVVVAYVALKHDWRGWVVLAGYIGLYLPWFMYWDRTIFTFYTVAFVPFVVLALTVALGWGIGLLDGDGVVTAGSAGAGTGASAATGSAGAAGRSGEADAAGADASAGYASDDVATKETNAKGNLKDELGAYLGGGQVLGKDYDPSMFMGLILTGIIALAAVVFAFLWWPIWTAQVVDYNFWLWHMLFKSWI</sequence>
<feature type="transmembrane region" description="Helical" evidence="10">
    <location>
        <begin position="278"/>
        <end position="295"/>
    </location>
</feature>
<evidence type="ECO:0000259" key="12">
    <source>
        <dbReference type="Pfam" id="PF02366"/>
    </source>
</evidence>
<evidence type="ECO:0000256" key="4">
    <source>
        <dbReference type="ARBA" id="ARBA00022676"/>
    </source>
</evidence>
<keyword evidence="8 10" id="KW-0472">Membrane</keyword>
<evidence type="ECO:0000256" key="5">
    <source>
        <dbReference type="ARBA" id="ARBA00022679"/>
    </source>
</evidence>
<accession>A0A9E7AQU8</accession>
<evidence type="ECO:0000256" key="6">
    <source>
        <dbReference type="ARBA" id="ARBA00022692"/>
    </source>
</evidence>
<dbReference type="Pfam" id="PF16192">
    <property type="entry name" value="PMT_4TMC"/>
    <property type="match status" value="1"/>
</dbReference>
<comment type="similarity">
    <text evidence="3 10">Belongs to the glycosyltransferase 39 family.</text>
</comment>
<dbReference type="Pfam" id="PF02366">
    <property type="entry name" value="PMT"/>
    <property type="match status" value="1"/>
</dbReference>
<keyword evidence="10" id="KW-1003">Cell membrane</keyword>
<dbReference type="InterPro" id="IPR027005">
    <property type="entry name" value="PMT-like"/>
</dbReference>
<proteinExistence type="inferred from homology"/>